<feature type="non-terminal residue" evidence="2">
    <location>
        <position position="1"/>
    </location>
</feature>
<dbReference type="InterPro" id="IPR025388">
    <property type="entry name" value="Alginate_export_dom"/>
</dbReference>
<evidence type="ECO:0000313" key="2">
    <source>
        <dbReference type="EMBL" id="SVC07947.1"/>
    </source>
</evidence>
<feature type="domain" description="Alginate export" evidence="1">
    <location>
        <begin position="38"/>
        <end position="347"/>
    </location>
</feature>
<proteinExistence type="predicted"/>
<organism evidence="2">
    <name type="scientific">marine metagenome</name>
    <dbReference type="NCBI Taxonomy" id="408172"/>
    <lineage>
        <taxon>unclassified sequences</taxon>
        <taxon>metagenomes</taxon>
        <taxon>ecological metagenomes</taxon>
    </lineage>
</organism>
<protein>
    <recommendedName>
        <fullName evidence="1">Alginate export domain-containing protein</fullName>
    </recommendedName>
</protein>
<evidence type="ECO:0000259" key="1">
    <source>
        <dbReference type="Pfam" id="PF13372"/>
    </source>
</evidence>
<feature type="non-terminal residue" evidence="2">
    <location>
        <position position="349"/>
    </location>
</feature>
<dbReference type="Pfam" id="PF13372">
    <property type="entry name" value="Alginate_exp"/>
    <property type="match status" value="1"/>
</dbReference>
<sequence>ANTEVFLQFQSTGTWGSGTTAGDIDTATRVSVGDANSANDGLNDVGLHQATVTLKNFMGQAVNAKIGRQQVVLDGHRLFGHTGWTDGGNSMDAIRLDHSAGNHTLNYIYIAGVENGGSANSNDANVDFHVFRANTQGVMGGDLTGYFVVVDDNSASSALDDENTWYTVGARQKGKLGGLDYRVEYYHQFGDGAVRAAASGFSGAYTPAATGSLSIDRNASMVGVRVGRTFKNAGLSPTITLWYDSLSGTDDGDVSGNDWGTFDTHMDTGHKFYGFMDMYLGQSGGKTAYMGLQDIAIKTKWKLSATNTLKADFHHFRTQTDMSDTDSDTIVANSTKIAAQSTDDTGDLG</sequence>
<reference evidence="2" key="1">
    <citation type="submission" date="2018-05" db="EMBL/GenBank/DDBJ databases">
        <authorList>
            <person name="Lanie J.A."/>
            <person name="Ng W.-L."/>
            <person name="Kazmierczak K.M."/>
            <person name="Andrzejewski T.M."/>
            <person name="Davidsen T.M."/>
            <person name="Wayne K.J."/>
            <person name="Tettelin H."/>
            <person name="Glass J.I."/>
            <person name="Rusch D."/>
            <person name="Podicherti R."/>
            <person name="Tsui H.-C.T."/>
            <person name="Winkler M.E."/>
        </authorList>
    </citation>
    <scope>NUCLEOTIDE SEQUENCE</scope>
</reference>
<gene>
    <name evidence="2" type="ORF">METZ01_LOCUS260801</name>
</gene>
<name>A0A382J9G2_9ZZZZ</name>
<dbReference type="AlphaFoldDB" id="A0A382J9G2"/>
<dbReference type="EMBL" id="UINC01072361">
    <property type="protein sequence ID" value="SVC07947.1"/>
    <property type="molecule type" value="Genomic_DNA"/>
</dbReference>
<accession>A0A382J9G2</accession>